<accession>A0A0A9FJQ4</accession>
<dbReference type="EMBL" id="GBRH01184656">
    <property type="protein sequence ID" value="JAE13240.1"/>
    <property type="molecule type" value="Transcribed_RNA"/>
</dbReference>
<proteinExistence type="predicted"/>
<organism evidence="1">
    <name type="scientific">Arundo donax</name>
    <name type="common">Giant reed</name>
    <name type="synonym">Donax arundinaceus</name>
    <dbReference type="NCBI Taxonomy" id="35708"/>
    <lineage>
        <taxon>Eukaryota</taxon>
        <taxon>Viridiplantae</taxon>
        <taxon>Streptophyta</taxon>
        <taxon>Embryophyta</taxon>
        <taxon>Tracheophyta</taxon>
        <taxon>Spermatophyta</taxon>
        <taxon>Magnoliopsida</taxon>
        <taxon>Liliopsida</taxon>
        <taxon>Poales</taxon>
        <taxon>Poaceae</taxon>
        <taxon>PACMAD clade</taxon>
        <taxon>Arundinoideae</taxon>
        <taxon>Arundineae</taxon>
        <taxon>Arundo</taxon>
    </lineage>
</organism>
<protein>
    <submittedName>
        <fullName evidence="1">Uncharacterized protein</fullName>
    </submittedName>
</protein>
<reference evidence="1" key="2">
    <citation type="journal article" date="2015" name="Data Brief">
        <title>Shoot transcriptome of the giant reed, Arundo donax.</title>
        <authorList>
            <person name="Barrero R.A."/>
            <person name="Guerrero F.D."/>
            <person name="Moolhuijzen P."/>
            <person name="Goolsby J.A."/>
            <person name="Tidwell J."/>
            <person name="Bellgard S.E."/>
            <person name="Bellgard M.I."/>
        </authorList>
    </citation>
    <scope>NUCLEOTIDE SEQUENCE</scope>
    <source>
        <tissue evidence="1">Shoot tissue taken approximately 20 cm above the soil surface</tissue>
    </source>
</reference>
<evidence type="ECO:0000313" key="1">
    <source>
        <dbReference type="EMBL" id="JAE13240.1"/>
    </source>
</evidence>
<dbReference type="AlphaFoldDB" id="A0A0A9FJQ4"/>
<name>A0A0A9FJQ4_ARUDO</name>
<reference evidence="1" key="1">
    <citation type="submission" date="2014-09" db="EMBL/GenBank/DDBJ databases">
        <authorList>
            <person name="Magalhaes I.L.F."/>
            <person name="Oliveira U."/>
            <person name="Santos F.R."/>
            <person name="Vidigal T.H.D.A."/>
            <person name="Brescovit A.D."/>
            <person name="Santos A.J."/>
        </authorList>
    </citation>
    <scope>NUCLEOTIDE SEQUENCE</scope>
    <source>
        <tissue evidence="1">Shoot tissue taken approximately 20 cm above the soil surface</tissue>
    </source>
</reference>
<sequence>MRTLACACSCTYVRMAWPSVR</sequence>